<dbReference type="GO" id="GO:0003779">
    <property type="term" value="F:actin binding"/>
    <property type="evidence" value="ECO:0007669"/>
    <property type="project" value="InterPro"/>
</dbReference>
<reference evidence="3 4" key="1">
    <citation type="submission" date="2020-06" db="EMBL/GenBank/DDBJ databases">
        <authorList>
            <person name="Li R."/>
            <person name="Bekaert M."/>
        </authorList>
    </citation>
    <scope>NUCLEOTIDE SEQUENCE [LARGE SCALE GENOMIC DNA]</scope>
    <source>
        <strain evidence="4">wild</strain>
    </source>
</reference>
<protein>
    <recommendedName>
        <fullName evidence="2">Talin IBS2B domain-containing protein</fullName>
    </recommendedName>
</protein>
<proteinExistence type="predicted"/>
<dbReference type="AlphaFoldDB" id="A0A6J8AD15"/>
<accession>A0A6J8AD15</accession>
<evidence type="ECO:0000313" key="3">
    <source>
        <dbReference type="EMBL" id="CAC5365788.1"/>
    </source>
</evidence>
<dbReference type="Gene3D" id="1.20.1420.10">
    <property type="entry name" value="Talin, central domain"/>
    <property type="match status" value="1"/>
</dbReference>
<feature type="domain" description="Talin IBS2B" evidence="2">
    <location>
        <begin position="72"/>
        <end position="239"/>
    </location>
</feature>
<dbReference type="OrthoDB" id="10009851at2759"/>
<dbReference type="EMBL" id="CACVKT020001187">
    <property type="protein sequence ID" value="CAC5365788.1"/>
    <property type="molecule type" value="Genomic_DNA"/>
</dbReference>
<dbReference type="InterPro" id="IPR042799">
    <property type="entry name" value="TLNRD1"/>
</dbReference>
<dbReference type="Gene3D" id="1.20.120.230">
    <property type="entry name" value="Alpha-catenin/vinculin-like"/>
    <property type="match status" value="1"/>
</dbReference>
<organism evidence="3 4">
    <name type="scientific">Mytilus coruscus</name>
    <name type="common">Sea mussel</name>
    <dbReference type="NCBI Taxonomy" id="42192"/>
    <lineage>
        <taxon>Eukaryota</taxon>
        <taxon>Metazoa</taxon>
        <taxon>Spiralia</taxon>
        <taxon>Lophotrochozoa</taxon>
        <taxon>Mollusca</taxon>
        <taxon>Bivalvia</taxon>
        <taxon>Autobranchia</taxon>
        <taxon>Pteriomorphia</taxon>
        <taxon>Mytilida</taxon>
        <taxon>Mytiloidea</taxon>
        <taxon>Mytilidae</taxon>
        <taxon>Mytilinae</taxon>
        <taxon>Mytilus</taxon>
    </lineage>
</organism>
<feature type="compositionally biased region" description="Basic and acidic residues" evidence="1">
    <location>
        <begin position="396"/>
        <end position="407"/>
    </location>
</feature>
<feature type="region of interest" description="Disordered" evidence="1">
    <location>
        <begin position="392"/>
        <end position="433"/>
    </location>
</feature>
<dbReference type="PANTHER" id="PTHR47133:SF1">
    <property type="entry name" value="TALIN ROD DOMAIN-CONTAINING PROTEIN 1"/>
    <property type="match status" value="1"/>
</dbReference>
<dbReference type="Pfam" id="PF21896">
    <property type="entry name" value="Talin_IBS2B"/>
    <property type="match status" value="1"/>
</dbReference>
<name>A0A6J8AD15_MYTCO</name>
<feature type="compositionally biased region" description="Low complexity" evidence="1">
    <location>
        <begin position="419"/>
        <end position="433"/>
    </location>
</feature>
<dbReference type="PANTHER" id="PTHR47133">
    <property type="entry name" value="TALIN ROD DOMAIN-CONTAINING PROTEIN 1"/>
    <property type="match status" value="1"/>
</dbReference>
<dbReference type="Proteomes" id="UP000507470">
    <property type="component" value="Unassembled WGS sequence"/>
</dbReference>
<sequence>MNASSSRTLAATCESCTTKIQGVAEMLLLSCCVRPVLTETIRFLPSEKLHDSITSTLRSITQLSQTLVSNVHMISAKWIEICDSVEELSSVLIKFMEIICHACYLITVNFAKCTLAETGLIDKYSVCYSGLEIKLSCFRLKRTRIDELSPQIIIDLCSNISKHIAVITDICRTAGQNVKDEGLQDQFKLSVKSVTCAAGCLIASIKSYKSNPNITQHSRVMVFCEPVIASSQALVSFATEKDFNGCEGSLTVQSRDVQKRILGSCMSVVSASIQLCKTVRDLTYDMITSHHRERLKSCTEAISHGAVKLVKIFDDYDINKLFSDYRAKQDEKSPDLSTLNDRFCSKQSLPFLPDMSLSSLHTLPMLPSPTLVSRSIDSSSTSSVETNSFLLYSEDEQSHSVNERNHGDQSNSQGHHSDNSTSFSSSENSLASR</sequence>
<evidence type="ECO:0000256" key="1">
    <source>
        <dbReference type="SAM" id="MobiDB-lite"/>
    </source>
</evidence>
<keyword evidence="4" id="KW-1185">Reference proteome</keyword>
<evidence type="ECO:0000313" key="4">
    <source>
        <dbReference type="Proteomes" id="UP000507470"/>
    </source>
</evidence>
<gene>
    <name evidence="3" type="ORF">MCOR_6326</name>
</gene>
<dbReference type="InterPro" id="IPR054082">
    <property type="entry name" value="Talin_IBS2B"/>
</dbReference>
<evidence type="ECO:0000259" key="2">
    <source>
        <dbReference type="Pfam" id="PF21896"/>
    </source>
</evidence>